<dbReference type="Pfam" id="PF12895">
    <property type="entry name" value="ANAPC3"/>
    <property type="match status" value="1"/>
</dbReference>
<evidence type="ECO:0000313" key="5">
    <source>
        <dbReference type="Proteomes" id="UP001431209"/>
    </source>
</evidence>
<dbReference type="PROSITE" id="PS50005">
    <property type="entry name" value="TPR"/>
    <property type="match status" value="2"/>
</dbReference>
<reference evidence="4 5" key="1">
    <citation type="submission" date="2024-03" db="EMBL/GenBank/DDBJ databases">
        <title>The Acrasis kona genome and developmental transcriptomes reveal deep origins of eukaryotic multicellular pathways.</title>
        <authorList>
            <person name="Sheikh S."/>
            <person name="Fu C.-J."/>
            <person name="Brown M.W."/>
            <person name="Baldauf S.L."/>
        </authorList>
    </citation>
    <scope>NUCLEOTIDE SEQUENCE [LARGE SCALE GENOMIC DNA]</scope>
    <source>
        <strain evidence="4 5">ATCC MYA-3509</strain>
    </source>
</reference>
<evidence type="ECO:0000313" key="4">
    <source>
        <dbReference type="EMBL" id="KAL0485693.1"/>
    </source>
</evidence>
<keyword evidence="2 3" id="KW-0802">TPR repeat</keyword>
<dbReference type="SMART" id="SM00028">
    <property type="entry name" value="TPR"/>
    <property type="match status" value="7"/>
</dbReference>
<dbReference type="AlphaFoldDB" id="A0AAW2Z9Q6"/>
<dbReference type="PANTHER" id="PTHR15704">
    <property type="entry name" value="SUPERKILLER 3 PROTEIN-RELATED"/>
    <property type="match status" value="1"/>
</dbReference>
<protein>
    <recommendedName>
        <fullName evidence="6">Tetratricopeptide repeat protein 37</fullName>
    </recommendedName>
</protein>
<evidence type="ECO:0000256" key="3">
    <source>
        <dbReference type="PROSITE-ProRule" id="PRU00339"/>
    </source>
</evidence>
<dbReference type="PANTHER" id="PTHR15704:SF7">
    <property type="entry name" value="SUPERKILLER COMPLEX PROTEIN 3"/>
    <property type="match status" value="1"/>
</dbReference>
<dbReference type="EMBL" id="JAOPGA020001158">
    <property type="protein sequence ID" value="KAL0485693.1"/>
    <property type="molecule type" value="Genomic_DNA"/>
</dbReference>
<name>A0AAW2Z9Q6_9EUKA</name>
<dbReference type="InterPro" id="IPR019734">
    <property type="entry name" value="TPR_rpt"/>
</dbReference>
<keyword evidence="5" id="KW-1185">Reference proteome</keyword>
<sequence>MDRKYVPAYKGLAESLYECAKKRIEEGLLNRASHCLLKAIRVIDELRKHVVSKQLKWVLKLVADLNQHFYMISDSIIYESHSKNEMDGDFEILFDSIFKSSNQELSFKNGFELKIHFLKLAIDSYEKLIEIEPNQSDHWYDLGCTQSHLKLISPSSSSECLNSFRNAIRMKPMDHRYWTAYGCNVPNDQLLIKQHCFVRSLQCNEKNNHVAWNCCGYLYLETNQIELSKLCFLQSQSSNPSTNAHSWIGLGLLNLKIDISNALQISSSNFKHATLIKPNQFDSNFNLAFVNYQLGRHHDAIHPLRKCLQMRNSDRNSWNLLGLCLEQLGNLQESLEAFRKANVKGNIARLYLKLNQFENVITTLESSSNHDELSDTQFLHLLQAKCNLNQNDVNLKKMIDEFSNRNLNQQLIVELGKLYYGMNRLQDAKKQFENAIKISNDQIDAHLSYASLASLSSSTLPNALKVLNHAICKFPNFDSKLIHLQVKILIMNDQFDQAKFKLMNAIRMYPWMGSLWTQFAQIQSLQKDYKISISNHHELKLHWIKQVGEKTIKSTCSSLYSHIASQLLQKSFSKMAIVTFQNDPLQYKQRMKVLAQLYYEMGMAPKYHSVVPTLQYALRMAQHALRFDPSDLTIRELVAAISVAISKLDSDLVKECNVVLDKLTSVNLEWRDLEIVNLTRSDGNAQLSLIKNLMGKMNDQMDAQFMCVIANVMVDRRNKMIEAAIKKKSTWQTVLTAGDVFTGHRILKAARLCYLHVVNQVPSDLLFIVHLKIALVDLFLASTQDPNVGLDYVEMLKEGLVHVEQALLRNNESAAAYLIAGKLLLASELAENAKYALQKAIQLDPRQPLANLTLYKIYYAAQNWTLAEQHLWAEHEIQPRDGFLLYLLAVFALESNAHAEAIKLAQKSIRLDPSGKGWSVLEKLKSVWDPAKKVQQATTGGTSQQVKKNQKKK</sequence>
<evidence type="ECO:0000256" key="2">
    <source>
        <dbReference type="ARBA" id="ARBA00022803"/>
    </source>
</evidence>
<dbReference type="Proteomes" id="UP001431209">
    <property type="component" value="Unassembled WGS sequence"/>
</dbReference>
<keyword evidence="1" id="KW-0677">Repeat</keyword>
<dbReference type="Gene3D" id="1.25.40.10">
    <property type="entry name" value="Tetratricopeptide repeat domain"/>
    <property type="match status" value="4"/>
</dbReference>
<dbReference type="Pfam" id="PF13181">
    <property type="entry name" value="TPR_8"/>
    <property type="match status" value="1"/>
</dbReference>
<feature type="repeat" description="TPR" evidence="3">
    <location>
        <begin position="409"/>
        <end position="442"/>
    </location>
</feature>
<evidence type="ECO:0000256" key="1">
    <source>
        <dbReference type="ARBA" id="ARBA00022737"/>
    </source>
</evidence>
<comment type="caution">
    <text evidence="4">The sequence shown here is derived from an EMBL/GenBank/DDBJ whole genome shotgun (WGS) entry which is preliminary data.</text>
</comment>
<organism evidence="4 5">
    <name type="scientific">Acrasis kona</name>
    <dbReference type="NCBI Taxonomy" id="1008807"/>
    <lineage>
        <taxon>Eukaryota</taxon>
        <taxon>Discoba</taxon>
        <taxon>Heterolobosea</taxon>
        <taxon>Tetramitia</taxon>
        <taxon>Eutetramitia</taxon>
        <taxon>Acrasidae</taxon>
        <taxon>Acrasis</taxon>
    </lineage>
</organism>
<dbReference type="GO" id="GO:0055087">
    <property type="term" value="C:Ski complex"/>
    <property type="evidence" value="ECO:0007669"/>
    <property type="project" value="InterPro"/>
</dbReference>
<accession>A0AAW2Z9Q6</accession>
<evidence type="ECO:0008006" key="6">
    <source>
        <dbReference type="Google" id="ProtNLM"/>
    </source>
</evidence>
<dbReference type="GO" id="GO:0006401">
    <property type="term" value="P:RNA catabolic process"/>
    <property type="evidence" value="ECO:0007669"/>
    <property type="project" value="InterPro"/>
</dbReference>
<feature type="repeat" description="TPR" evidence="3">
    <location>
        <begin position="814"/>
        <end position="847"/>
    </location>
</feature>
<gene>
    <name evidence="4" type="ORF">AKO1_003308</name>
</gene>
<dbReference type="InterPro" id="IPR011990">
    <property type="entry name" value="TPR-like_helical_dom_sf"/>
</dbReference>
<dbReference type="InterPro" id="IPR039226">
    <property type="entry name" value="Ski3/TTC37"/>
</dbReference>
<proteinExistence type="predicted"/>
<dbReference type="SUPFAM" id="SSF48452">
    <property type="entry name" value="TPR-like"/>
    <property type="match status" value="2"/>
</dbReference>